<dbReference type="Gene3D" id="3.30.565.10">
    <property type="entry name" value="Histidine kinase-like ATPase, C-terminal domain"/>
    <property type="match status" value="1"/>
</dbReference>
<keyword evidence="3" id="KW-0234">DNA repair</keyword>
<evidence type="ECO:0000256" key="3">
    <source>
        <dbReference type="ARBA" id="ARBA00023204"/>
    </source>
</evidence>
<dbReference type="Pfam" id="PF02518">
    <property type="entry name" value="HATPase_c"/>
    <property type="match status" value="1"/>
</dbReference>
<dbReference type="Gene3D" id="3.30.230.10">
    <property type="match status" value="1"/>
</dbReference>
<dbReference type="NCBIfam" id="TIGR00585">
    <property type="entry name" value="mutl"/>
    <property type="match status" value="1"/>
</dbReference>
<evidence type="ECO:0000256" key="2">
    <source>
        <dbReference type="ARBA" id="ARBA00022763"/>
    </source>
</evidence>
<dbReference type="CDD" id="cd00782">
    <property type="entry name" value="MutL_Trans"/>
    <property type="match status" value="1"/>
</dbReference>
<dbReference type="InterPro" id="IPR036890">
    <property type="entry name" value="HATPase_C_sf"/>
</dbReference>
<protein>
    <submittedName>
        <fullName evidence="5">ATP-binding mismatch repair protein</fullName>
    </submittedName>
</protein>
<dbReference type="Proteomes" id="UP001527925">
    <property type="component" value="Unassembled WGS sequence"/>
</dbReference>
<dbReference type="InterPro" id="IPR020568">
    <property type="entry name" value="Ribosomal_Su5_D2-typ_SF"/>
</dbReference>
<evidence type="ECO:0000313" key="6">
    <source>
        <dbReference type="Proteomes" id="UP001527925"/>
    </source>
</evidence>
<keyword evidence="6" id="KW-1185">Reference proteome</keyword>
<reference evidence="5 6" key="1">
    <citation type="submission" date="2023-09" db="EMBL/GenBank/DDBJ databases">
        <title>Pangenome analysis of Batrachochytrium dendrobatidis and related Chytrids.</title>
        <authorList>
            <person name="Yacoub M.N."/>
            <person name="Stajich J.E."/>
            <person name="James T.Y."/>
        </authorList>
    </citation>
    <scope>NUCLEOTIDE SEQUENCE [LARGE SCALE GENOMIC DNA]</scope>
    <source>
        <strain evidence="5 6">JEL0888</strain>
    </source>
</reference>
<keyword evidence="5" id="KW-0067">ATP-binding</keyword>
<keyword evidence="2" id="KW-0227">DNA damage</keyword>
<dbReference type="InterPro" id="IPR013507">
    <property type="entry name" value="DNA_mismatch_S5_2-like"/>
</dbReference>
<sequence>MLQALPDETAKRLASAQVAVSPDTVVKELVENALDAGSTSVQVRVKDAGLALISVKDDGCGVAPEDVPLLLQRYTTSKIASFDDLASVRTFGFRALNSIASLSVRTVVSTRVASEGSGRCYEFDRNRRMTGESAKAMQVGTQIEVEKLFHHLPVRKQSFAKQSTQVCKRIRDIMIGFALLFPKVRISVKFERTSSKSGPAGDDAANSITKSAVSTTLDAVRAVFGSALPKCLASFAAETSISPENAEWESHDERERISCQRIQIDALIPHKDHRSDAVVWKSSSDHCFVYVNSRRTALSSDPTIRELVARVRRRCAEGLDESKYPFMWIHIQLPVELTDVNIEPDKTTVKLRFPDQVLRW</sequence>
<dbReference type="PANTHER" id="PTHR10073">
    <property type="entry name" value="DNA MISMATCH REPAIR PROTEIN MLH, PMS, MUTL"/>
    <property type="match status" value="1"/>
</dbReference>
<name>A0ABR4NGU7_9FUNG</name>
<organism evidence="5 6">
    <name type="scientific">Polyrhizophydium stewartii</name>
    <dbReference type="NCBI Taxonomy" id="2732419"/>
    <lineage>
        <taxon>Eukaryota</taxon>
        <taxon>Fungi</taxon>
        <taxon>Fungi incertae sedis</taxon>
        <taxon>Chytridiomycota</taxon>
        <taxon>Chytridiomycota incertae sedis</taxon>
        <taxon>Chytridiomycetes</taxon>
        <taxon>Rhizophydiales</taxon>
        <taxon>Rhizophydiales incertae sedis</taxon>
        <taxon>Polyrhizophydium</taxon>
    </lineage>
</organism>
<accession>A0ABR4NGU7</accession>
<evidence type="ECO:0000256" key="1">
    <source>
        <dbReference type="ARBA" id="ARBA00006082"/>
    </source>
</evidence>
<keyword evidence="5" id="KW-0547">Nucleotide-binding</keyword>
<dbReference type="EMBL" id="JADGIZ020000005">
    <property type="protein sequence ID" value="KAL2918674.1"/>
    <property type="molecule type" value="Genomic_DNA"/>
</dbReference>
<dbReference type="CDD" id="cd16926">
    <property type="entry name" value="HATPase_MutL-MLH-PMS-like"/>
    <property type="match status" value="1"/>
</dbReference>
<evidence type="ECO:0000313" key="5">
    <source>
        <dbReference type="EMBL" id="KAL2918674.1"/>
    </source>
</evidence>
<dbReference type="SUPFAM" id="SSF55874">
    <property type="entry name" value="ATPase domain of HSP90 chaperone/DNA topoisomerase II/histidine kinase"/>
    <property type="match status" value="1"/>
</dbReference>
<dbReference type="SUPFAM" id="SSF54211">
    <property type="entry name" value="Ribosomal protein S5 domain 2-like"/>
    <property type="match status" value="1"/>
</dbReference>
<comment type="similarity">
    <text evidence="1">Belongs to the DNA mismatch repair MutL/HexB family.</text>
</comment>
<dbReference type="PANTHER" id="PTHR10073:SF12">
    <property type="entry name" value="DNA MISMATCH REPAIR PROTEIN MLH1"/>
    <property type="match status" value="1"/>
</dbReference>
<dbReference type="InterPro" id="IPR002099">
    <property type="entry name" value="MutL/Mlh/PMS"/>
</dbReference>
<proteinExistence type="inferred from homology"/>
<comment type="caution">
    <text evidence="5">The sequence shown here is derived from an EMBL/GenBank/DDBJ whole genome shotgun (WGS) entry which is preliminary data.</text>
</comment>
<gene>
    <name evidence="5" type="primary">PMS1_2</name>
    <name evidence="5" type="ORF">HK105_201508</name>
</gene>
<dbReference type="GO" id="GO:0005524">
    <property type="term" value="F:ATP binding"/>
    <property type="evidence" value="ECO:0007669"/>
    <property type="project" value="UniProtKB-KW"/>
</dbReference>
<dbReference type="InterPro" id="IPR014721">
    <property type="entry name" value="Ribsml_uS5_D2-typ_fold_subgr"/>
</dbReference>
<dbReference type="InterPro" id="IPR003594">
    <property type="entry name" value="HATPase_dom"/>
</dbReference>
<dbReference type="InterPro" id="IPR038973">
    <property type="entry name" value="MutL/Mlh/Pms-like"/>
</dbReference>
<feature type="domain" description="DNA mismatch repair protein S5" evidence="4">
    <location>
        <begin position="220"/>
        <end position="359"/>
    </location>
</feature>
<dbReference type="SMART" id="SM01340">
    <property type="entry name" value="DNA_mis_repair"/>
    <property type="match status" value="1"/>
</dbReference>
<dbReference type="Pfam" id="PF01119">
    <property type="entry name" value="DNA_mis_repair"/>
    <property type="match status" value="1"/>
</dbReference>
<evidence type="ECO:0000259" key="4">
    <source>
        <dbReference type="SMART" id="SM01340"/>
    </source>
</evidence>